<evidence type="ECO:0000313" key="2">
    <source>
        <dbReference type="Proteomes" id="UP001065298"/>
    </source>
</evidence>
<dbReference type="EMBL" id="CM046503">
    <property type="protein sequence ID" value="KAI8684066.1"/>
    <property type="molecule type" value="Genomic_DNA"/>
</dbReference>
<reference evidence="1" key="1">
    <citation type="submission" date="2022-06" db="EMBL/GenBank/DDBJ databases">
        <title>Fusarium solani species complex genomes reveal bases of compartmentalisation and animal pathogenesis.</title>
        <authorList>
            <person name="Tsai I.J."/>
        </authorList>
    </citation>
    <scope>NUCLEOTIDE SEQUENCE</scope>
    <source>
        <strain evidence="1">Fu6.1</strain>
    </source>
</reference>
<organism evidence="1 2">
    <name type="scientific">Fusarium keratoplasticum</name>
    <dbReference type="NCBI Taxonomy" id="1328300"/>
    <lineage>
        <taxon>Eukaryota</taxon>
        <taxon>Fungi</taxon>
        <taxon>Dikarya</taxon>
        <taxon>Ascomycota</taxon>
        <taxon>Pezizomycotina</taxon>
        <taxon>Sordariomycetes</taxon>
        <taxon>Hypocreomycetidae</taxon>
        <taxon>Hypocreales</taxon>
        <taxon>Nectriaceae</taxon>
        <taxon>Fusarium</taxon>
        <taxon>Fusarium solani species complex</taxon>
    </lineage>
</organism>
<proteinExistence type="predicted"/>
<protein>
    <submittedName>
        <fullName evidence="1">Uncharacterized protein</fullName>
    </submittedName>
</protein>
<name>A0ACC0RD89_9HYPO</name>
<sequence length="416" mass="46817">MHLIFDFDGTITQQDTIGELARSAIELQRRISGDDLQASWDQVVQSYVDDYRSYKKSHPAQEDTRTCVDDEIHFLSGLKDVEETSLSRVAESRIFAGLDAEILSQAGADAVKEGRIKIRQGFPEIISLANERGWSVSVVSVNWSRAFIRGALRPHILDVVANEPAADGSITGPEFLKGRMTNACEKLEALEHLVKEKDGRMVYFGDSTTDMKCLLRGGVVISDEDDSSLLKTLRRVGVSVPHVGEQAADVKVSWARDFQETFEPSPKMCQYSQSVFSCYHKRWGLRMKLCKEAEDFIAGKTKCDCGIQMPYPPTSRKLQCSCRECGPIDAKIAKARKMIGSIRETLEEVERKREEEKKESVNHGEDDESDEEEEKEVASQGQNDENSQCEKSQQTTEEMEPRNEEDQQHGISQPPI</sequence>
<keyword evidence="2" id="KW-1185">Reference proteome</keyword>
<accession>A0ACC0RD89</accession>
<dbReference type="Proteomes" id="UP001065298">
    <property type="component" value="Chromosome 1"/>
</dbReference>
<gene>
    <name evidence="1" type="ORF">NCS57_00072000</name>
</gene>
<evidence type="ECO:0000313" key="1">
    <source>
        <dbReference type="EMBL" id="KAI8684066.1"/>
    </source>
</evidence>
<comment type="caution">
    <text evidence="1">The sequence shown here is derived from an EMBL/GenBank/DDBJ whole genome shotgun (WGS) entry which is preliminary data.</text>
</comment>